<keyword evidence="1" id="KW-1133">Transmembrane helix</keyword>
<feature type="transmembrane region" description="Helical" evidence="1">
    <location>
        <begin position="15"/>
        <end position="35"/>
    </location>
</feature>
<evidence type="ECO:0000313" key="2">
    <source>
        <dbReference type="EMBL" id="KXN97976.1"/>
    </source>
</evidence>
<dbReference type="STRING" id="1548749.LS48_13955"/>
<dbReference type="OrthoDB" id="1437108at2"/>
<reference evidence="2 3" key="2">
    <citation type="journal article" date="2016" name="Int. J. Syst. Evol. Microbiol.">
        <title>Vitellibacter aquimaris sp. nov., a marine bacterium isolated from seawater.</title>
        <authorList>
            <person name="Thevarajoo S."/>
            <person name="Selvaratnam C."/>
            <person name="Goh K.M."/>
            <person name="Hong K.W."/>
            <person name="Chan X.Y."/>
            <person name="Chan K.G."/>
            <person name="Chong C.S."/>
        </authorList>
    </citation>
    <scope>NUCLEOTIDE SEQUENCE [LARGE SCALE GENOMIC DNA]</scope>
    <source>
        <strain evidence="2 3">D-24</strain>
    </source>
</reference>
<evidence type="ECO:0000313" key="3">
    <source>
        <dbReference type="Proteomes" id="UP000070138"/>
    </source>
</evidence>
<feature type="transmembrane region" description="Helical" evidence="1">
    <location>
        <begin position="41"/>
        <end position="59"/>
    </location>
</feature>
<feature type="transmembrane region" description="Helical" evidence="1">
    <location>
        <begin position="97"/>
        <end position="116"/>
    </location>
</feature>
<keyword evidence="1" id="KW-0812">Transmembrane</keyword>
<evidence type="ECO:0000256" key="1">
    <source>
        <dbReference type="SAM" id="Phobius"/>
    </source>
</evidence>
<dbReference type="RefSeq" id="WP_062623107.1">
    <property type="nucleotide sequence ID" value="NZ_JRWG01000013.1"/>
</dbReference>
<protein>
    <submittedName>
        <fullName evidence="2">Uncharacterized protein</fullName>
    </submittedName>
</protein>
<keyword evidence="3" id="KW-1185">Reference proteome</keyword>
<comment type="caution">
    <text evidence="2">The sequence shown here is derived from an EMBL/GenBank/DDBJ whole genome shotgun (WGS) entry which is preliminary data.</text>
</comment>
<feature type="transmembrane region" description="Helical" evidence="1">
    <location>
        <begin position="71"/>
        <end position="91"/>
    </location>
</feature>
<dbReference type="AlphaFoldDB" id="A0A137REQ8"/>
<organism evidence="2 3">
    <name type="scientific">Aequorivita aquimaris</name>
    <dbReference type="NCBI Taxonomy" id="1548749"/>
    <lineage>
        <taxon>Bacteria</taxon>
        <taxon>Pseudomonadati</taxon>
        <taxon>Bacteroidota</taxon>
        <taxon>Flavobacteriia</taxon>
        <taxon>Flavobacteriales</taxon>
        <taxon>Flavobacteriaceae</taxon>
        <taxon>Aequorivita</taxon>
    </lineage>
</organism>
<sequence length="122" mass="13714">MFYFGLMNPKLKAKIIRFSFLLNAFIFFIGGLGLVEDGKTGLAMLQFVTAVFNLFMVLGKLSPKKYLRLNYTILGLNILVAASTAFDYYVMGKGKITYVWFFAAAMYAIALGVQIVKQRRAV</sequence>
<name>A0A137REQ8_9FLAO</name>
<dbReference type="EMBL" id="JRWG01000013">
    <property type="protein sequence ID" value="KXN97976.1"/>
    <property type="molecule type" value="Genomic_DNA"/>
</dbReference>
<dbReference type="Proteomes" id="UP000070138">
    <property type="component" value="Unassembled WGS sequence"/>
</dbReference>
<reference evidence="3" key="1">
    <citation type="submission" date="2014-10" db="EMBL/GenBank/DDBJ databases">
        <title>Genome sequencing of Vitellibacter sp. D-24.</title>
        <authorList>
            <person name="Thevarajoo S."/>
            <person name="Selvaratnam C."/>
            <person name="Goh K.M."/>
            <person name="Chong C.S."/>
        </authorList>
    </citation>
    <scope>NUCLEOTIDE SEQUENCE [LARGE SCALE GENOMIC DNA]</scope>
    <source>
        <strain evidence="3">D-24</strain>
    </source>
</reference>
<proteinExistence type="predicted"/>
<keyword evidence="1" id="KW-0472">Membrane</keyword>
<accession>A0A137REQ8</accession>
<gene>
    <name evidence="2" type="ORF">LS48_13955</name>
</gene>